<dbReference type="AlphaFoldDB" id="A9IBI1"/>
<organism evidence="1 2">
    <name type="scientific">Bordetella petrii (strain ATCC BAA-461 / DSM 12804 / CCUG 43448 / CIP 107267 / Se-1111R)</name>
    <dbReference type="NCBI Taxonomy" id="340100"/>
    <lineage>
        <taxon>Bacteria</taxon>
        <taxon>Pseudomonadati</taxon>
        <taxon>Pseudomonadota</taxon>
        <taxon>Betaproteobacteria</taxon>
        <taxon>Burkholderiales</taxon>
        <taxon>Alcaligenaceae</taxon>
        <taxon>Bordetella</taxon>
    </lineage>
</organism>
<dbReference type="Pfam" id="PF04632">
    <property type="entry name" value="FUSC"/>
    <property type="match status" value="1"/>
</dbReference>
<sequence length="149" mass="16503">MGASHTADRLRRQERRDIAVLTQQANPRALEGYGNRSLDRISSITSRHPAHNDQSTNLLSWLRAGIAIGTIRQTCASLTDELREASESLLTEARLELMDRGSHTLLNRIDDALTATCKAGSRAPDALVRGLVGLRLALFEKSPPWRYAE</sequence>
<dbReference type="Proteomes" id="UP000001225">
    <property type="component" value="Chromosome"/>
</dbReference>
<dbReference type="eggNOG" id="COG1289">
    <property type="taxonomic scope" value="Bacteria"/>
</dbReference>
<evidence type="ECO:0000313" key="2">
    <source>
        <dbReference type="Proteomes" id="UP000001225"/>
    </source>
</evidence>
<gene>
    <name evidence="1" type="ordered locus">Bpet1107</name>
</gene>
<protein>
    <submittedName>
        <fullName evidence="1">Uncharacterized protein</fullName>
    </submittedName>
</protein>
<dbReference type="STRING" id="94624.Bpet1107"/>
<keyword evidence="2" id="KW-1185">Reference proteome</keyword>
<dbReference type="InterPro" id="IPR006726">
    <property type="entry name" value="PHBA_efflux_AaeB/fusaric-R"/>
</dbReference>
<proteinExistence type="predicted"/>
<accession>A9IBI1</accession>
<dbReference type="GO" id="GO:0022857">
    <property type="term" value="F:transmembrane transporter activity"/>
    <property type="evidence" value="ECO:0007669"/>
    <property type="project" value="InterPro"/>
</dbReference>
<dbReference type="EMBL" id="AM902716">
    <property type="protein sequence ID" value="CAP41439.1"/>
    <property type="molecule type" value="Genomic_DNA"/>
</dbReference>
<reference evidence="1 2" key="1">
    <citation type="journal article" date="2008" name="BMC Genomics">
        <title>The missing link: Bordetella petrii is endowed with both the metabolic versatility of environmental bacteria and virulence traits of pathogenic Bordetellae.</title>
        <authorList>
            <person name="Gross R."/>
            <person name="Guzman C.A."/>
            <person name="Sebaihia M."/>
            <person name="Martins Dos Santos V.A."/>
            <person name="Pieper D.H."/>
            <person name="Koebnik R."/>
            <person name="Lechner M."/>
            <person name="Bartels D."/>
            <person name="Buhrmester J."/>
            <person name="Choudhuri J.V."/>
            <person name="Ebensen T."/>
            <person name="Gaigalat L."/>
            <person name="Herrmann S."/>
            <person name="Khachane A.N."/>
            <person name="Larisch C."/>
            <person name="Link S."/>
            <person name="Linke B."/>
            <person name="Meyer F."/>
            <person name="Mormann S."/>
            <person name="Nakunst D."/>
            <person name="Rueckert C."/>
            <person name="Schneiker-Bekel S."/>
            <person name="Schulze K."/>
            <person name="Vorhoelter F.J."/>
            <person name="Yevsa T."/>
            <person name="Engle J.T."/>
            <person name="Goldman W.E."/>
            <person name="Puehler A."/>
            <person name="Goebel U.B."/>
            <person name="Goesmann A."/>
            <person name="Bloecker H."/>
            <person name="Kaiser O."/>
            <person name="Martinez-Arias R."/>
        </authorList>
    </citation>
    <scope>NUCLEOTIDE SEQUENCE [LARGE SCALE GENOMIC DNA]</scope>
    <source>
        <strain evidence="2">ATCC BAA-461 / DSM 12804 / CCUG 43448 / CIP 107267 / Se-1111R</strain>
    </source>
</reference>
<evidence type="ECO:0000313" key="1">
    <source>
        <dbReference type="EMBL" id="CAP41439.1"/>
    </source>
</evidence>
<dbReference type="KEGG" id="bpt:Bpet1107"/>
<name>A9IBI1_BORPD</name>
<dbReference type="GO" id="GO:0005886">
    <property type="term" value="C:plasma membrane"/>
    <property type="evidence" value="ECO:0007669"/>
    <property type="project" value="InterPro"/>
</dbReference>